<evidence type="ECO:0000313" key="1">
    <source>
        <dbReference type="EMBL" id="MQQ10476.1"/>
    </source>
</evidence>
<proteinExistence type="predicted"/>
<keyword evidence="2" id="KW-1185">Reference proteome</keyword>
<dbReference type="RefSeq" id="WP_153217487.1">
    <property type="nucleotide sequence ID" value="NZ_WIBF01000015.1"/>
</dbReference>
<comment type="caution">
    <text evidence="1">The sequence shown here is derived from an EMBL/GenBank/DDBJ whole genome shotgun (WGS) entry which is preliminary data.</text>
</comment>
<dbReference type="EMBL" id="WIBF01000015">
    <property type="protein sequence ID" value="MQQ10476.1"/>
    <property type="molecule type" value="Genomic_DNA"/>
</dbReference>
<evidence type="ECO:0000313" key="2">
    <source>
        <dbReference type="Proteomes" id="UP000444174"/>
    </source>
</evidence>
<organism evidence="1 2">
    <name type="scientific">Tritonibacter litoralis</name>
    <dbReference type="NCBI Taxonomy" id="2662264"/>
    <lineage>
        <taxon>Bacteria</taxon>
        <taxon>Pseudomonadati</taxon>
        <taxon>Pseudomonadota</taxon>
        <taxon>Alphaproteobacteria</taxon>
        <taxon>Rhodobacterales</taxon>
        <taxon>Paracoccaceae</taxon>
        <taxon>Tritonibacter</taxon>
    </lineage>
</organism>
<gene>
    <name evidence="1" type="ORF">GFB49_18590</name>
</gene>
<dbReference type="AlphaFoldDB" id="A0A843YH39"/>
<reference evidence="1 2" key="1">
    <citation type="submission" date="2019-10" db="EMBL/GenBank/DDBJ databases">
        <title>Epibacterium sp. nov., isolated from seawater.</title>
        <authorList>
            <person name="Zhang X."/>
            <person name="Li N."/>
        </authorList>
    </citation>
    <scope>NUCLEOTIDE SEQUENCE [LARGE SCALE GENOMIC DNA]</scope>
    <source>
        <strain evidence="1 2">SM1979</strain>
    </source>
</reference>
<name>A0A843YH39_9RHOB</name>
<sequence>MTGLIAVGANFAVDYLRADQDLSGLLTKAEFDAALASDAAAEALLRDREREVLRAELAESLAAAEAARIERLKEIEFQYSVLSQLVDETNERVRARLLLFYIRAGALRGLNEGALTQMAETSIRNTGGNPDAPMGVPSREAISTAEAATVRIQFSGSNGQTGYCTAVNLSPKYILAPSFCDNNYLGGSHPFSAALADNDAFVRLKNVWRDEVSALTVLEREVGEGTPVSLTWNSLRAPSIGEAVYFATWDLGSGEKTSLTCLITGFSNDQSGIAHDCETGAGTAGALILAVSDNAPVGVHLGQNEIGGYGASLGSLRDQLAQFF</sequence>
<protein>
    <submittedName>
        <fullName evidence="1">Uncharacterized protein</fullName>
    </submittedName>
</protein>
<accession>A0A843YH39</accession>
<dbReference type="InterPro" id="IPR009003">
    <property type="entry name" value="Peptidase_S1_PA"/>
</dbReference>
<dbReference type="SUPFAM" id="SSF50494">
    <property type="entry name" value="Trypsin-like serine proteases"/>
    <property type="match status" value="1"/>
</dbReference>
<dbReference type="Proteomes" id="UP000444174">
    <property type="component" value="Unassembled WGS sequence"/>
</dbReference>